<dbReference type="InterPro" id="IPR008984">
    <property type="entry name" value="SMAD_FHA_dom_sf"/>
</dbReference>
<dbReference type="InterPro" id="IPR000253">
    <property type="entry name" value="FHA_dom"/>
</dbReference>
<dbReference type="PROSITE" id="PS50006">
    <property type="entry name" value="FHA_DOMAIN"/>
    <property type="match status" value="1"/>
</dbReference>
<feature type="compositionally biased region" description="Polar residues" evidence="7">
    <location>
        <begin position="1"/>
        <end position="20"/>
    </location>
</feature>
<dbReference type="GO" id="GO:0005829">
    <property type="term" value="C:cytosol"/>
    <property type="evidence" value="ECO:0007669"/>
    <property type="project" value="TreeGrafter"/>
</dbReference>
<dbReference type="SMART" id="SM00184">
    <property type="entry name" value="RING"/>
    <property type="match status" value="1"/>
</dbReference>
<evidence type="ECO:0000313" key="10">
    <source>
        <dbReference type="EMBL" id="KOS15223.1"/>
    </source>
</evidence>
<sequence length="425" mass="46551">MSSPSQTAQTLAPRSSSVDTAGTARLPPSSADYVPDTSAKKHKIRLAPHMDATRSLVFFPTDLELIEGGPSIQIGRFSDRYYENSISEMQADLAADRSSTNGPPSSSEVREMMAQASPHRQPVVLGHRKRCVAFQSKVVSRLHAELWADVHGKIYIRDTRSSSGTFLNRLRLAPAGILSRTYELQDGDLVQLGVDYQGGSQDVYRAIKIRMEIDREPKQQSRDYGEKMLRQFQSTKAQPGAPSGTAAPVGQGLDECCICLLKIRVFQPLFIAPCSHIFHYKCIRPLISLHYPGFSCPLCRTFADLEADIADDSEEEKANENGDGDDDDHDEGADNFNDVNEGPAPFSEAVVNDEGRQDEDHVEEPLESPTSSSEVITSSEYDDESSDALLSPDQESQEEPSSASPSSSVSLSPDEAQEEGTYSTP</sequence>
<evidence type="ECO:0000256" key="2">
    <source>
        <dbReference type="ARBA" id="ARBA00022723"/>
    </source>
</evidence>
<gene>
    <name evidence="10" type="ORF">Malapachy_2721</name>
</gene>
<name>A0A0M9VQ80_9BASI</name>
<dbReference type="PROSITE" id="PS50089">
    <property type="entry name" value="ZF_RING_2"/>
    <property type="match status" value="1"/>
</dbReference>
<dbReference type="GO" id="GO:0006511">
    <property type="term" value="P:ubiquitin-dependent protein catabolic process"/>
    <property type="evidence" value="ECO:0007669"/>
    <property type="project" value="TreeGrafter"/>
</dbReference>
<keyword evidence="11" id="KW-1185">Reference proteome</keyword>
<dbReference type="STRING" id="77020.A0A0M9VQ80"/>
<protein>
    <submittedName>
        <fullName evidence="10">Component of the spindle assembly checkpoint dma1</fullName>
    </submittedName>
</protein>
<dbReference type="Pfam" id="PF00498">
    <property type="entry name" value="FHA"/>
    <property type="match status" value="1"/>
</dbReference>
<feature type="region of interest" description="Disordered" evidence="7">
    <location>
        <begin position="1"/>
        <end position="37"/>
    </location>
</feature>
<dbReference type="Gene3D" id="3.30.40.10">
    <property type="entry name" value="Zinc/RING finger domain, C3HC4 (zinc finger)"/>
    <property type="match status" value="1"/>
</dbReference>
<keyword evidence="4" id="KW-0833">Ubl conjugation pathway</keyword>
<feature type="region of interest" description="Disordered" evidence="7">
    <location>
        <begin position="312"/>
        <end position="425"/>
    </location>
</feature>
<keyword evidence="2" id="KW-0479">Metal-binding</keyword>
<keyword evidence="1" id="KW-0808">Transferase</keyword>
<dbReference type="Pfam" id="PF17123">
    <property type="entry name" value="zf-RING_11"/>
    <property type="match status" value="1"/>
</dbReference>
<dbReference type="PANTHER" id="PTHR15067:SF7">
    <property type="entry name" value="E3 UBIQUITIN-PROTEIN LIGASE DMA1-RELATED"/>
    <property type="match status" value="1"/>
</dbReference>
<keyword evidence="3 6" id="KW-0863">Zinc-finger</keyword>
<feature type="domain" description="FHA" evidence="8">
    <location>
        <begin position="72"/>
        <end position="172"/>
    </location>
</feature>
<dbReference type="EMBL" id="LGAV01000002">
    <property type="protein sequence ID" value="KOS15223.1"/>
    <property type="molecule type" value="Genomic_DNA"/>
</dbReference>
<accession>A0A0M9VQ80</accession>
<feature type="compositionally biased region" description="Low complexity" evidence="7">
    <location>
        <begin position="390"/>
        <end position="414"/>
    </location>
</feature>
<evidence type="ECO:0000259" key="8">
    <source>
        <dbReference type="PROSITE" id="PS50006"/>
    </source>
</evidence>
<dbReference type="OrthoDB" id="687730at2759"/>
<dbReference type="GO" id="GO:0032153">
    <property type="term" value="C:cell division site"/>
    <property type="evidence" value="ECO:0007669"/>
    <property type="project" value="TreeGrafter"/>
</dbReference>
<proteinExistence type="predicted"/>
<comment type="caution">
    <text evidence="10">The sequence shown here is derived from an EMBL/GenBank/DDBJ whole genome shotgun (WGS) entry which is preliminary data.</text>
</comment>
<dbReference type="SUPFAM" id="SSF57850">
    <property type="entry name" value="RING/U-box"/>
    <property type="match status" value="1"/>
</dbReference>
<dbReference type="AlphaFoldDB" id="A0A0M9VQ80"/>
<evidence type="ECO:0000256" key="4">
    <source>
        <dbReference type="ARBA" id="ARBA00022786"/>
    </source>
</evidence>
<dbReference type="SUPFAM" id="SSF49879">
    <property type="entry name" value="SMAD/FHA domain"/>
    <property type="match status" value="1"/>
</dbReference>
<evidence type="ECO:0000256" key="6">
    <source>
        <dbReference type="PROSITE-ProRule" id="PRU00175"/>
    </source>
</evidence>
<evidence type="ECO:0000313" key="11">
    <source>
        <dbReference type="Proteomes" id="UP000037751"/>
    </source>
</evidence>
<dbReference type="PANTHER" id="PTHR15067">
    <property type="entry name" value="E3 UBIQUITIN-PROTEIN LIGASE RNF8"/>
    <property type="match status" value="1"/>
</dbReference>
<feature type="domain" description="RING-type" evidence="9">
    <location>
        <begin position="256"/>
        <end position="300"/>
    </location>
</feature>
<dbReference type="Proteomes" id="UP000037751">
    <property type="component" value="Unassembled WGS sequence"/>
</dbReference>
<dbReference type="SMART" id="SM00240">
    <property type="entry name" value="FHA"/>
    <property type="match status" value="1"/>
</dbReference>
<evidence type="ECO:0000256" key="7">
    <source>
        <dbReference type="SAM" id="MobiDB-lite"/>
    </source>
</evidence>
<dbReference type="GO" id="GO:0016567">
    <property type="term" value="P:protein ubiquitination"/>
    <property type="evidence" value="ECO:0007669"/>
    <property type="project" value="TreeGrafter"/>
</dbReference>
<dbReference type="InterPro" id="IPR001841">
    <property type="entry name" value="Znf_RING"/>
</dbReference>
<organism evidence="10 11">
    <name type="scientific">Malassezia pachydermatis</name>
    <dbReference type="NCBI Taxonomy" id="77020"/>
    <lineage>
        <taxon>Eukaryota</taxon>
        <taxon>Fungi</taxon>
        <taxon>Dikarya</taxon>
        <taxon>Basidiomycota</taxon>
        <taxon>Ustilaginomycotina</taxon>
        <taxon>Malasseziomycetes</taxon>
        <taxon>Malasseziales</taxon>
        <taxon>Malasseziaceae</taxon>
        <taxon>Malassezia</taxon>
    </lineage>
</organism>
<evidence type="ECO:0000256" key="3">
    <source>
        <dbReference type="ARBA" id="ARBA00022771"/>
    </source>
</evidence>
<dbReference type="VEuPathDB" id="FungiDB:Malapachy_2721"/>
<feature type="compositionally biased region" description="Low complexity" evidence="7">
    <location>
        <begin position="367"/>
        <end position="379"/>
    </location>
</feature>
<evidence type="ECO:0000256" key="1">
    <source>
        <dbReference type="ARBA" id="ARBA00022679"/>
    </source>
</evidence>
<dbReference type="GO" id="GO:0000151">
    <property type="term" value="C:ubiquitin ligase complex"/>
    <property type="evidence" value="ECO:0007669"/>
    <property type="project" value="TreeGrafter"/>
</dbReference>
<dbReference type="InterPro" id="IPR013083">
    <property type="entry name" value="Znf_RING/FYVE/PHD"/>
</dbReference>
<feature type="compositionally biased region" description="Acidic residues" evidence="7">
    <location>
        <begin position="312"/>
        <end position="333"/>
    </location>
</feature>
<evidence type="ECO:0000259" key="9">
    <source>
        <dbReference type="PROSITE" id="PS50089"/>
    </source>
</evidence>
<dbReference type="Gene3D" id="2.60.200.20">
    <property type="match status" value="1"/>
</dbReference>
<dbReference type="GeneID" id="28729084"/>
<dbReference type="GO" id="GO:0061630">
    <property type="term" value="F:ubiquitin protein ligase activity"/>
    <property type="evidence" value="ECO:0007669"/>
    <property type="project" value="TreeGrafter"/>
</dbReference>
<dbReference type="RefSeq" id="XP_017992855.1">
    <property type="nucleotide sequence ID" value="XM_018137209.1"/>
</dbReference>
<keyword evidence="5" id="KW-0862">Zinc</keyword>
<dbReference type="GO" id="GO:0008270">
    <property type="term" value="F:zinc ion binding"/>
    <property type="evidence" value="ECO:0007669"/>
    <property type="project" value="UniProtKB-KW"/>
</dbReference>
<reference evidence="10 11" key="1">
    <citation type="submission" date="2015-07" db="EMBL/GenBank/DDBJ databases">
        <title>Draft Genome Sequence of Malassezia furfur CBS1878 and Malassezia pachydermatis CBS1879.</title>
        <authorList>
            <person name="Triana S."/>
            <person name="Ohm R."/>
            <person name="Gonzalez A."/>
            <person name="DeCock H."/>
            <person name="Restrepo S."/>
            <person name="Celis A."/>
        </authorList>
    </citation>
    <scope>NUCLEOTIDE SEQUENCE [LARGE SCALE GENOMIC DNA]</scope>
    <source>
        <strain evidence="10 11">CBS 1879</strain>
    </source>
</reference>
<evidence type="ECO:0000256" key="5">
    <source>
        <dbReference type="ARBA" id="ARBA00022833"/>
    </source>
</evidence>